<dbReference type="Gene3D" id="1.10.510.10">
    <property type="entry name" value="Transferase(Phosphotransferase) domain 1"/>
    <property type="match status" value="1"/>
</dbReference>
<dbReference type="InterPro" id="IPR043891">
    <property type="entry name" value="SPARK"/>
</dbReference>
<dbReference type="Pfam" id="PF19160">
    <property type="entry name" value="SPARK"/>
    <property type="match status" value="1"/>
</dbReference>
<keyword evidence="8" id="KW-0472">Membrane</keyword>
<dbReference type="Proteomes" id="UP001497444">
    <property type="component" value="Chromosome 14"/>
</dbReference>
<dbReference type="SUPFAM" id="SSF56112">
    <property type="entry name" value="Protein kinase-like (PK-like)"/>
    <property type="match status" value="1"/>
</dbReference>
<name>A0ABP0WA85_9BRYO</name>
<feature type="domain" description="Protein kinase" evidence="9">
    <location>
        <begin position="325"/>
        <end position="605"/>
    </location>
</feature>
<sequence>MNPVACGRVPGGLQTRREPSSATVSTTSSSSSPSSSPSPSSESAAEIVQQCPALNFTALDQFPYIAQQAGDESIETAERCLAVFHGLEMVLSEYLRQTGFFLVPAEMASACVQAYEIQLAKQGVTSAANFSNMCKFSATTIARGTDNCKHVQTVDDFRKLLSDSVLATVNTSCNGVLGVGNSHSTLCPACIEEIFSASADLETQANGNSFSCYNYTTLYVGAYVQQAGPLDPTAVVCLWDVLPYSVQNRSSLVVYLIIGATSMVVVSAGAAILIFYIHRRRDIAKQLAYMKQMTHRMAQGSTCVNADFAMVWYSLDEIKAATHNFARERVLGSGGFANVYRGVLEDQTDIAVKRFKNCSPTGVDDFVREVEALASVKHKNLVTLRGCCIATVGTGVEADHQRIIVCDFMENGSLHNFLFSPASAAAPDVESKSRFLDWPTRQKIAIDMARGIDYLHHGVQPPILHRDIKSSNILLDSNFNARVADFGLAKFAPEGMTHMITRTAGTFGYIAPEYALYGQLSERSDVYSFGVVLLELISGRKAVQIIVSDPAAGDGGKGGFSLITGWANALVTSGNWLQVVDPRMMNNLDSQGNRNDDLEDMHRFLMLALLCAHPEAACRPTITVARRLLEDARQQMPVVPPHDTVAAAAVGRFASNLQSRRFRRFSEGGGGEGLTASCATISSMDTSYMAR</sequence>
<dbReference type="PROSITE" id="PS00107">
    <property type="entry name" value="PROTEIN_KINASE_ATP"/>
    <property type="match status" value="1"/>
</dbReference>
<dbReference type="CDD" id="cd14066">
    <property type="entry name" value="STKc_IRAK"/>
    <property type="match status" value="1"/>
</dbReference>
<dbReference type="Pfam" id="PF07714">
    <property type="entry name" value="PK_Tyr_Ser-Thr"/>
    <property type="match status" value="1"/>
</dbReference>
<dbReference type="Gene3D" id="3.30.200.20">
    <property type="entry name" value="Phosphorylase Kinase, domain 1"/>
    <property type="match status" value="1"/>
</dbReference>
<dbReference type="InterPro" id="IPR008271">
    <property type="entry name" value="Ser/Thr_kinase_AS"/>
</dbReference>
<evidence type="ECO:0000259" key="9">
    <source>
        <dbReference type="PROSITE" id="PS50011"/>
    </source>
</evidence>
<dbReference type="PANTHER" id="PTHR47989">
    <property type="entry name" value="OS01G0750732 PROTEIN"/>
    <property type="match status" value="1"/>
</dbReference>
<evidence type="ECO:0000256" key="1">
    <source>
        <dbReference type="ARBA" id="ARBA00022527"/>
    </source>
</evidence>
<feature type="compositionally biased region" description="Low complexity" evidence="7">
    <location>
        <begin position="20"/>
        <end position="44"/>
    </location>
</feature>
<evidence type="ECO:0000256" key="5">
    <source>
        <dbReference type="ARBA" id="ARBA00022840"/>
    </source>
</evidence>
<dbReference type="PANTHER" id="PTHR47989:SF62">
    <property type="entry name" value="OS05G0423500 PROTEIN"/>
    <property type="match status" value="1"/>
</dbReference>
<proteinExistence type="predicted"/>
<keyword evidence="4" id="KW-0418">Kinase</keyword>
<evidence type="ECO:0000256" key="2">
    <source>
        <dbReference type="ARBA" id="ARBA00022679"/>
    </source>
</evidence>
<evidence type="ECO:0000313" key="11">
    <source>
        <dbReference type="Proteomes" id="UP001497444"/>
    </source>
</evidence>
<dbReference type="InterPro" id="IPR000719">
    <property type="entry name" value="Prot_kinase_dom"/>
</dbReference>
<keyword evidence="2" id="KW-0808">Transferase</keyword>
<gene>
    <name evidence="10" type="ORF">CSSPJE1EN1_LOCUS7738</name>
</gene>
<keyword evidence="3 6" id="KW-0547">Nucleotide-binding</keyword>
<dbReference type="EMBL" id="OZ020109">
    <property type="protein sequence ID" value="CAK9262260.1"/>
    <property type="molecule type" value="Genomic_DNA"/>
</dbReference>
<evidence type="ECO:0000256" key="3">
    <source>
        <dbReference type="ARBA" id="ARBA00022741"/>
    </source>
</evidence>
<dbReference type="InterPro" id="IPR017441">
    <property type="entry name" value="Protein_kinase_ATP_BS"/>
</dbReference>
<feature type="transmembrane region" description="Helical" evidence="8">
    <location>
        <begin position="252"/>
        <end position="277"/>
    </location>
</feature>
<dbReference type="InterPro" id="IPR001245">
    <property type="entry name" value="Ser-Thr/Tyr_kinase_cat_dom"/>
</dbReference>
<evidence type="ECO:0000256" key="8">
    <source>
        <dbReference type="SAM" id="Phobius"/>
    </source>
</evidence>
<keyword evidence="1" id="KW-0723">Serine/threonine-protein kinase</keyword>
<feature type="region of interest" description="Disordered" evidence="7">
    <location>
        <begin position="1"/>
        <end position="44"/>
    </location>
</feature>
<dbReference type="PROSITE" id="PS00108">
    <property type="entry name" value="PROTEIN_KINASE_ST"/>
    <property type="match status" value="1"/>
</dbReference>
<keyword evidence="5 6" id="KW-0067">ATP-binding</keyword>
<keyword evidence="8" id="KW-0812">Transmembrane</keyword>
<accession>A0ABP0WA85</accession>
<evidence type="ECO:0000313" key="10">
    <source>
        <dbReference type="EMBL" id="CAK9262260.1"/>
    </source>
</evidence>
<evidence type="ECO:0000256" key="4">
    <source>
        <dbReference type="ARBA" id="ARBA00022777"/>
    </source>
</evidence>
<dbReference type="InterPro" id="IPR011009">
    <property type="entry name" value="Kinase-like_dom_sf"/>
</dbReference>
<keyword evidence="8" id="KW-1133">Transmembrane helix</keyword>
<keyword evidence="11" id="KW-1185">Reference proteome</keyword>
<dbReference type="PROSITE" id="PS50011">
    <property type="entry name" value="PROTEIN_KINASE_DOM"/>
    <property type="match status" value="1"/>
</dbReference>
<evidence type="ECO:0000256" key="7">
    <source>
        <dbReference type="SAM" id="MobiDB-lite"/>
    </source>
</evidence>
<evidence type="ECO:0000256" key="6">
    <source>
        <dbReference type="PROSITE-ProRule" id="PRU10141"/>
    </source>
</evidence>
<reference evidence="10" key="1">
    <citation type="submission" date="2024-02" db="EMBL/GenBank/DDBJ databases">
        <authorList>
            <consortium name="ELIXIR-Norway"/>
            <consortium name="Elixir Norway"/>
        </authorList>
    </citation>
    <scope>NUCLEOTIDE SEQUENCE</scope>
</reference>
<feature type="binding site" evidence="6">
    <location>
        <position position="353"/>
    </location>
    <ligand>
        <name>ATP</name>
        <dbReference type="ChEBI" id="CHEBI:30616"/>
    </ligand>
</feature>
<dbReference type="SMART" id="SM00220">
    <property type="entry name" value="S_TKc"/>
    <property type="match status" value="1"/>
</dbReference>
<organism evidence="10 11">
    <name type="scientific">Sphagnum jensenii</name>
    <dbReference type="NCBI Taxonomy" id="128206"/>
    <lineage>
        <taxon>Eukaryota</taxon>
        <taxon>Viridiplantae</taxon>
        <taxon>Streptophyta</taxon>
        <taxon>Embryophyta</taxon>
        <taxon>Bryophyta</taxon>
        <taxon>Sphagnophytina</taxon>
        <taxon>Sphagnopsida</taxon>
        <taxon>Sphagnales</taxon>
        <taxon>Sphagnaceae</taxon>
        <taxon>Sphagnum</taxon>
    </lineage>
</organism>
<protein>
    <recommendedName>
        <fullName evidence="9">Protein kinase domain-containing protein</fullName>
    </recommendedName>
</protein>